<name>A0A2P8HJK2_CHINA</name>
<dbReference type="Pfam" id="PF12771">
    <property type="entry name" value="SusD-like_2"/>
    <property type="match status" value="1"/>
</dbReference>
<sequence length="482" mass="54213">MNIRYITYTLLLVLTLYGCKPGNFGDINTNPNMPKKPYTGYLLTNIIRDMAATVGGSNGAPIREAPLYAQHLSEMTYQREGVYVKGNWDFGYYQGALNDLQVVITANMDPVKKAEALPFGSNANQLAIARILRAYYFLHMTDRWGDIPYFDALKGNNNLTPAYDKQQDIYNDLFKELKEAAAQFDGGVNVKGDILFSGNPAKWKIFAGTLRLVMALRLSKIDPAKGKTEFNAAMADGVILDNKDNVMYNYLPSDQNNENYWSFSWRVDNNPYALSNTLVDMMLANKDPRLPKFADKAGNGTYKGQPYGVINTDFSTASLLGAGMRKPESPVYFYTAAQVQFSFAEAVKLSWIPGTDADVETYYLAGIKASMQQFGVYNDADYNTCVTTPGVKYDPAKGVEQILTQKWVGLFLNGWEAWHEWRRTGFPKLTPPANAQTRDGQIPRRHGYPSREALLNKKNYDEAVQRLGGIDDLSSRIWWDKK</sequence>
<dbReference type="PROSITE" id="PS51257">
    <property type="entry name" value="PROKAR_LIPOPROTEIN"/>
    <property type="match status" value="1"/>
</dbReference>
<accession>A0A2P8HJK2</accession>
<dbReference type="EMBL" id="PYAW01000003">
    <property type="protein sequence ID" value="PSL46389.1"/>
    <property type="molecule type" value="Genomic_DNA"/>
</dbReference>
<dbReference type="RefSeq" id="WP_106529175.1">
    <property type="nucleotide sequence ID" value="NZ_PYAW01000003.1"/>
</dbReference>
<dbReference type="SUPFAM" id="SSF48452">
    <property type="entry name" value="TPR-like"/>
    <property type="match status" value="1"/>
</dbReference>
<evidence type="ECO:0000313" key="1">
    <source>
        <dbReference type="EMBL" id="PSL46389.1"/>
    </source>
</evidence>
<evidence type="ECO:0000313" key="2">
    <source>
        <dbReference type="Proteomes" id="UP000240971"/>
    </source>
</evidence>
<dbReference type="Proteomes" id="UP000240971">
    <property type="component" value="Unassembled WGS sequence"/>
</dbReference>
<reference evidence="1 2" key="1">
    <citation type="submission" date="2018-03" db="EMBL/GenBank/DDBJ databases">
        <title>Genomic Encyclopedia of Archaeal and Bacterial Type Strains, Phase II (KMG-II): from individual species to whole genera.</title>
        <authorList>
            <person name="Goeker M."/>
        </authorList>
    </citation>
    <scope>NUCLEOTIDE SEQUENCE [LARGE SCALE GENOMIC DNA]</scope>
    <source>
        <strain evidence="1 2">DSM 24859</strain>
    </source>
</reference>
<dbReference type="OrthoDB" id="725917at2"/>
<dbReference type="InterPro" id="IPR041662">
    <property type="entry name" value="SusD-like_2"/>
</dbReference>
<proteinExistence type="predicted"/>
<protein>
    <submittedName>
        <fullName evidence="1">SusD-like starch-binding protein associating with outer membrane</fullName>
    </submittedName>
</protein>
<dbReference type="Gene3D" id="1.25.40.390">
    <property type="match status" value="1"/>
</dbReference>
<gene>
    <name evidence="1" type="ORF">CLV51_103367</name>
</gene>
<dbReference type="InterPro" id="IPR011990">
    <property type="entry name" value="TPR-like_helical_dom_sf"/>
</dbReference>
<dbReference type="AlphaFoldDB" id="A0A2P8HJK2"/>
<keyword evidence="2" id="KW-1185">Reference proteome</keyword>
<organism evidence="1 2">
    <name type="scientific">Chitinophaga niastensis</name>
    <dbReference type="NCBI Taxonomy" id="536980"/>
    <lineage>
        <taxon>Bacteria</taxon>
        <taxon>Pseudomonadati</taxon>
        <taxon>Bacteroidota</taxon>
        <taxon>Chitinophagia</taxon>
        <taxon>Chitinophagales</taxon>
        <taxon>Chitinophagaceae</taxon>
        <taxon>Chitinophaga</taxon>
    </lineage>
</organism>
<comment type="caution">
    <text evidence="1">The sequence shown here is derived from an EMBL/GenBank/DDBJ whole genome shotgun (WGS) entry which is preliminary data.</text>
</comment>